<sequence length="189" mass="21689">MRKWTLPLLPLIVLAGCTSVSKNECLQADWYGIGYKHGADGTEYRDGIDALSQCSEYGVNADIAKYKVGYDQGLATYCEPENGFTLGMQGASYNGVCNSTAFRKAWQEGNDRYQVQQRLSYIDNRIDDIDRRLKDIRGELNSNHLNNTQQKELYRERKDLENERIDLRKERALLPLLNKLPSVEISTEW</sequence>
<dbReference type="EMBL" id="LJTC01000002">
    <property type="protein sequence ID" value="KPM85086.1"/>
    <property type="molecule type" value="Genomic_DNA"/>
</dbReference>
<dbReference type="Proteomes" id="UP000050378">
    <property type="component" value="Unassembled WGS sequence"/>
</dbReference>
<evidence type="ECO:0000313" key="1">
    <source>
        <dbReference type="EMBL" id="KPM85086.1"/>
    </source>
</evidence>
<accession>A0A0P7D904</accession>
<evidence type="ECO:0000313" key="2">
    <source>
        <dbReference type="Proteomes" id="UP000050378"/>
    </source>
</evidence>
<dbReference type="Pfam" id="PF10973">
    <property type="entry name" value="DUF2799"/>
    <property type="match status" value="1"/>
</dbReference>
<comment type="caution">
    <text evidence="1">The sequence shown here is derived from an EMBL/GenBank/DDBJ whole genome shotgun (WGS) entry which is preliminary data.</text>
</comment>
<gene>
    <name evidence="1" type="ORF">AOG27_04830</name>
</gene>
<dbReference type="PATRIC" id="fig|570156.3.peg.955"/>
<name>A0A0P7D904_9GAMM</name>
<evidence type="ECO:0008006" key="3">
    <source>
        <dbReference type="Google" id="ProtNLM"/>
    </source>
</evidence>
<dbReference type="PROSITE" id="PS51257">
    <property type="entry name" value="PROKAR_LIPOPROTEIN"/>
    <property type="match status" value="1"/>
</dbReference>
<protein>
    <recommendedName>
        <fullName evidence="3">DNA repair protein</fullName>
    </recommendedName>
</protein>
<dbReference type="RefSeq" id="WP_054551848.1">
    <property type="nucleotide sequence ID" value="NZ_LJTC01000002.1"/>
</dbReference>
<dbReference type="OrthoDB" id="5917215at2"/>
<dbReference type="InterPro" id="IPR021242">
    <property type="entry name" value="DUF2799"/>
</dbReference>
<proteinExistence type="predicted"/>
<dbReference type="AlphaFoldDB" id="A0A0P7D904"/>
<reference evidence="1 2" key="1">
    <citation type="submission" date="2015-09" db="EMBL/GenBank/DDBJ databases">
        <title>Draft Genome Sequence of Pseudoalteromonas lipolytica UCD-48B.</title>
        <authorList>
            <person name="Krusor M."/>
            <person name="Coil D.A."/>
            <person name="Lang J.M."/>
            <person name="Eisen J.A."/>
            <person name="Alexiev A."/>
        </authorList>
    </citation>
    <scope>NUCLEOTIDE SEQUENCE [LARGE SCALE GENOMIC DNA]</scope>
    <source>
        <strain evidence="1 2">UCD-48B</strain>
    </source>
</reference>
<organism evidence="1 2">
    <name type="scientific">Pseudoalteromonas lipolytica</name>
    <dbReference type="NCBI Taxonomy" id="570156"/>
    <lineage>
        <taxon>Bacteria</taxon>
        <taxon>Pseudomonadati</taxon>
        <taxon>Pseudomonadota</taxon>
        <taxon>Gammaproteobacteria</taxon>
        <taxon>Alteromonadales</taxon>
        <taxon>Pseudoalteromonadaceae</taxon>
        <taxon>Pseudoalteromonas</taxon>
    </lineage>
</organism>
<dbReference type="STRING" id="570156.AOG27_04830"/>